<dbReference type="InterPro" id="IPR011263">
    <property type="entry name" value="DNA-dir_RNA_pol_RpoA/D/Rpb3"/>
</dbReference>
<evidence type="ECO:0000256" key="3">
    <source>
        <dbReference type="ARBA" id="ARBA00022478"/>
    </source>
</evidence>
<dbReference type="EMBL" id="LR789151">
    <property type="protein sequence ID" value="CAB3265013.1"/>
    <property type="molecule type" value="mRNA"/>
</dbReference>
<dbReference type="InterPro" id="IPR001514">
    <property type="entry name" value="DNA-dir_RNA_pol_30-40kDasu_CS"/>
</dbReference>
<gene>
    <name evidence="8" type="primary">Polr1c</name>
</gene>
<dbReference type="SMART" id="SM00662">
    <property type="entry name" value="RPOLD"/>
    <property type="match status" value="1"/>
</dbReference>
<dbReference type="GO" id="GO:0006351">
    <property type="term" value="P:DNA-templated transcription"/>
    <property type="evidence" value="ECO:0007669"/>
    <property type="project" value="InterPro"/>
</dbReference>
<dbReference type="AlphaFoldDB" id="A0A6F9DPV3"/>
<keyword evidence="4" id="KW-0804">Transcription</keyword>
<reference evidence="8" key="1">
    <citation type="submission" date="2020-04" db="EMBL/GenBank/DDBJ databases">
        <authorList>
            <person name="Neveu A P."/>
        </authorList>
    </citation>
    <scope>NUCLEOTIDE SEQUENCE</scope>
    <source>
        <tissue evidence="8">Whole embryo</tissue>
    </source>
</reference>
<dbReference type="InterPro" id="IPR036643">
    <property type="entry name" value="RNApol_insert_sf"/>
</dbReference>
<evidence type="ECO:0000256" key="6">
    <source>
        <dbReference type="ARBA" id="ARBA00025804"/>
    </source>
</evidence>
<dbReference type="CDD" id="cd07032">
    <property type="entry name" value="RNAP_I_II_AC40"/>
    <property type="match status" value="1"/>
</dbReference>
<dbReference type="InterPro" id="IPR011262">
    <property type="entry name" value="DNA-dir_RNA_pol_insert"/>
</dbReference>
<evidence type="ECO:0000256" key="1">
    <source>
        <dbReference type="ARBA" id="ARBA00004123"/>
    </source>
</evidence>
<dbReference type="SUPFAM" id="SSF55257">
    <property type="entry name" value="RBP11-like subunits of RNA polymerase"/>
    <property type="match status" value="1"/>
</dbReference>
<dbReference type="GO" id="GO:0005666">
    <property type="term" value="C:RNA polymerase III complex"/>
    <property type="evidence" value="ECO:0007669"/>
    <property type="project" value="TreeGrafter"/>
</dbReference>
<evidence type="ECO:0000313" key="8">
    <source>
        <dbReference type="EMBL" id="CAB3265013.1"/>
    </source>
</evidence>
<dbReference type="GO" id="GO:0046983">
    <property type="term" value="F:protein dimerization activity"/>
    <property type="evidence" value="ECO:0007669"/>
    <property type="project" value="InterPro"/>
</dbReference>
<evidence type="ECO:0000256" key="4">
    <source>
        <dbReference type="ARBA" id="ARBA00023163"/>
    </source>
</evidence>
<dbReference type="InterPro" id="IPR022842">
    <property type="entry name" value="RNAP_Rpo3/Rpb3/RPAC1"/>
</dbReference>
<dbReference type="InterPro" id="IPR033901">
    <property type="entry name" value="RNAPI/III_AC40"/>
</dbReference>
<dbReference type="SUPFAM" id="SSF56553">
    <property type="entry name" value="Insert subdomain of RNA polymerase alpha subunit"/>
    <property type="match status" value="1"/>
</dbReference>
<accession>A0A6F9DPV3</accession>
<keyword evidence="5" id="KW-0539">Nucleus</keyword>
<name>A0A6F9DPV3_9ASCI</name>
<comment type="similarity">
    <text evidence="6">Belongs to the archaeal Rpo3/eukaryotic RPB3 RNA polymerase subunit family.</text>
</comment>
<dbReference type="GO" id="GO:0003677">
    <property type="term" value="F:DNA binding"/>
    <property type="evidence" value="ECO:0007669"/>
    <property type="project" value="InterPro"/>
</dbReference>
<protein>
    <recommendedName>
        <fullName evidence="2">DNA-directed RNA polymerases I and III subunit RPAC1</fullName>
    </recommendedName>
</protein>
<dbReference type="InterPro" id="IPR036603">
    <property type="entry name" value="RBP11-like"/>
</dbReference>
<comment type="subcellular location">
    <subcellularLocation>
        <location evidence="1">Nucleus</location>
    </subcellularLocation>
</comment>
<feature type="domain" description="DNA-directed RNA polymerase RpoA/D/Rpb3-type" evidence="7">
    <location>
        <begin position="88"/>
        <end position="365"/>
    </location>
</feature>
<dbReference type="Pfam" id="PF01193">
    <property type="entry name" value="RNA_pol_L"/>
    <property type="match status" value="1"/>
</dbReference>
<dbReference type="PROSITE" id="PS00446">
    <property type="entry name" value="RNA_POL_D_30KD"/>
    <property type="match status" value="1"/>
</dbReference>
<dbReference type="InterPro" id="IPR050518">
    <property type="entry name" value="Rpo3/RPB3_RNA_Pol_subunit"/>
</dbReference>
<dbReference type="PANTHER" id="PTHR11800">
    <property type="entry name" value="DNA-DIRECTED RNA POLYMERASE"/>
    <property type="match status" value="1"/>
</dbReference>
<dbReference type="FunFam" id="2.170.120.12:FF:000003">
    <property type="entry name" value="Dna-directed rna polymerases i and iii subunit"/>
    <property type="match status" value="1"/>
</dbReference>
<dbReference type="Gene3D" id="2.170.120.12">
    <property type="entry name" value="DNA-directed RNA polymerase, insert domain"/>
    <property type="match status" value="1"/>
</dbReference>
<dbReference type="Pfam" id="PF01000">
    <property type="entry name" value="RNA_pol_A_bac"/>
    <property type="match status" value="1"/>
</dbReference>
<organism evidence="8">
    <name type="scientific">Phallusia mammillata</name>
    <dbReference type="NCBI Taxonomy" id="59560"/>
    <lineage>
        <taxon>Eukaryota</taxon>
        <taxon>Metazoa</taxon>
        <taxon>Chordata</taxon>
        <taxon>Tunicata</taxon>
        <taxon>Ascidiacea</taxon>
        <taxon>Phlebobranchia</taxon>
        <taxon>Ascidiidae</taxon>
        <taxon>Phallusia</taxon>
    </lineage>
</organism>
<dbReference type="PANTHER" id="PTHR11800:SF13">
    <property type="entry name" value="DNA-DIRECTED RNA POLYMERASES I AND III SUBUNIT RPAC1"/>
    <property type="match status" value="1"/>
</dbReference>
<dbReference type="GO" id="GO:0005736">
    <property type="term" value="C:RNA polymerase I complex"/>
    <property type="evidence" value="ECO:0007669"/>
    <property type="project" value="TreeGrafter"/>
</dbReference>
<sequence length="377" mass="42880">MQQNKPLHNQIPKRNQLYRKVLIKLTLETSKMYHIEEMRTRLTLNEQSLSNVHTTDFPGSYSGYNDAWDSRKFISNFRVKIISIDDKEMQFDMIGIDASIANAFRRILIAEVPTMAIEKVFLYNNTSVIQDEVLAHRLGLIPLDVDARLFEFRQTDDLEGTAEDTLDLELNIKCTKNPSAPKDATDPNVMYKHHKVFSGDIVWIPKGNQSDVSCVKPVHDDILIAKLRPGHEIDVKMQAVKGLGRDHAKFSPVATASYRLLPEIKLLSKITGDDVKELQSCFSPGVIGIKQNDQCEEEAYVVSARMDTCSREVFRHPNLKDKVKLSKVKDHFIYSVESAVGLAPNVLVSESIKILMTKCRSFLRELDNAQDKEMDTQ</sequence>
<dbReference type="HAMAP" id="MF_00320">
    <property type="entry name" value="RNApol_arch_Rpo3"/>
    <property type="match status" value="1"/>
</dbReference>
<keyword evidence="3 8" id="KW-0240">DNA-directed RNA polymerase</keyword>
<dbReference type="NCBIfam" id="NF001988">
    <property type="entry name" value="PRK00783.1"/>
    <property type="match status" value="1"/>
</dbReference>
<dbReference type="Gene3D" id="3.30.1360.10">
    <property type="entry name" value="RNA polymerase, RBP11-like subunit"/>
    <property type="match status" value="1"/>
</dbReference>
<proteinExistence type="evidence at transcript level"/>
<evidence type="ECO:0000259" key="7">
    <source>
        <dbReference type="SMART" id="SM00662"/>
    </source>
</evidence>
<dbReference type="GO" id="GO:0003899">
    <property type="term" value="F:DNA-directed RNA polymerase activity"/>
    <property type="evidence" value="ECO:0007669"/>
    <property type="project" value="InterPro"/>
</dbReference>
<evidence type="ECO:0000256" key="5">
    <source>
        <dbReference type="ARBA" id="ARBA00023242"/>
    </source>
</evidence>
<evidence type="ECO:0000256" key="2">
    <source>
        <dbReference type="ARBA" id="ARBA00022083"/>
    </source>
</evidence>